<evidence type="ECO:0000313" key="1">
    <source>
        <dbReference type="EMBL" id="KAL1487709.1"/>
    </source>
</evidence>
<name>A0ABD1DZH4_HYPHA</name>
<keyword evidence="2" id="KW-1185">Reference proteome</keyword>
<reference evidence="1 2" key="1">
    <citation type="submission" date="2024-05" db="EMBL/GenBank/DDBJ databases">
        <title>Genetic variation in Jamaican populations of the coffee berry borer (Hypothenemus hampei).</title>
        <authorList>
            <person name="Errbii M."/>
            <person name="Myrie A."/>
        </authorList>
    </citation>
    <scope>NUCLEOTIDE SEQUENCE [LARGE SCALE GENOMIC DNA]</scope>
    <source>
        <strain evidence="1">JA-Hopewell-2020-01-JO</strain>
        <tissue evidence="1">Whole body</tissue>
    </source>
</reference>
<organism evidence="1 2">
    <name type="scientific">Hypothenemus hampei</name>
    <name type="common">Coffee berry borer</name>
    <dbReference type="NCBI Taxonomy" id="57062"/>
    <lineage>
        <taxon>Eukaryota</taxon>
        <taxon>Metazoa</taxon>
        <taxon>Ecdysozoa</taxon>
        <taxon>Arthropoda</taxon>
        <taxon>Hexapoda</taxon>
        <taxon>Insecta</taxon>
        <taxon>Pterygota</taxon>
        <taxon>Neoptera</taxon>
        <taxon>Endopterygota</taxon>
        <taxon>Coleoptera</taxon>
        <taxon>Polyphaga</taxon>
        <taxon>Cucujiformia</taxon>
        <taxon>Curculionidae</taxon>
        <taxon>Scolytinae</taxon>
        <taxon>Hypothenemus</taxon>
    </lineage>
</organism>
<accession>A0ABD1DZH4</accession>
<evidence type="ECO:0000313" key="2">
    <source>
        <dbReference type="Proteomes" id="UP001566132"/>
    </source>
</evidence>
<proteinExistence type="predicted"/>
<dbReference type="EMBL" id="JBDJPC010000020">
    <property type="protein sequence ID" value="KAL1487709.1"/>
    <property type="molecule type" value="Genomic_DNA"/>
</dbReference>
<dbReference type="AlphaFoldDB" id="A0ABD1DZH4"/>
<dbReference type="Proteomes" id="UP001566132">
    <property type="component" value="Unassembled WGS sequence"/>
</dbReference>
<sequence length="72" mass="8147">MSNKASGQRAIKFDLFDEMDTIFGRQPNVQPLAVARTSRGINNMLATNQMKGQKEKMRAAKEHILLKTNRSI</sequence>
<comment type="caution">
    <text evidence="1">The sequence shown here is derived from an EMBL/GenBank/DDBJ whole genome shotgun (WGS) entry which is preliminary data.</text>
</comment>
<gene>
    <name evidence="1" type="ORF">ABEB36_015616</name>
</gene>
<protein>
    <submittedName>
        <fullName evidence="1">Uncharacterized protein</fullName>
    </submittedName>
</protein>